<keyword evidence="3" id="KW-1134">Transmembrane beta strand</keyword>
<feature type="domain" description="TonB-dependent transporter Oar-like beta-barrel" evidence="8">
    <location>
        <begin position="355"/>
        <end position="1026"/>
    </location>
</feature>
<feature type="domain" description="TonB-dependent transporter Oar-like beta-barrel" evidence="8">
    <location>
        <begin position="246"/>
        <end position="313"/>
    </location>
</feature>
<dbReference type="InterPro" id="IPR037066">
    <property type="entry name" value="Plug_dom_sf"/>
</dbReference>
<evidence type="ECO:0000256" key="5">
    <source>
        <dbReference type="ARBA" id="ARBA00023136"/>
    </source>
</evidence>
<keyword evidence="6" id="KW-0998">Cell outer membrane</keyword>
<dbReference type="InterPro" id="IPR036942">
    <property type="entry name" value="Beta-barrel_TonB_sf"/>
</dbReference>
<sequence>MKQQLHAFSLTLILFVITYTSSLGQGVTTASMVGKIEEANGGPLPGAQVVATHQATGTTYGTVADEKGNFRLPNLQIGGPYKVAISFVGFQTYTREGINLRLGEQYPLQIKLQEEALQLAEINVTAQGSFDRNRTGPATTVNREQLESLPTIERSLTDYMRLTPQATLVQGEGTGISFAGMNNRYNAIYIDGAINNDVFGLAYSGTNGGQAGISPISIDALEQIQVVTSPYDVTKGGFVGAGINAVTRSGKNYFEGSAYFLNRNEKLAGVTPSTGNKLAPFTSNIYGVRLGGPIVKDKLFFFTNIELQKDETPLPFSFNTYAGNADATKINQLVDVLRQQYGYDPGGYLNELNSLKGTKVLGKLDWNINKVHKLSVRHSYVKGIAETRNRPNSTTLYFGNTGVYFPSVTNSSAVELRSSFSPSLSNHLILGLTTVRDDRDILGQPFPQVQAGDGDATIIFGTDNFSYTNIVNQDVFTLTNNLTFYKNNHTLTVGTHNEFFKLLNTFTIFSTPRYIYGGPTGLESFLSGAPGFYLFGHELPVSPGQAIRLADNAENVAADFSAMQLGFYVQDEIVVSDRFKISPGLRIDIPVNLDDAPQINTPFNQTTIPLIESFGYDLQGARASVLPKSRIHWSPRIGFNWDVSNANAVQLRGGLGIFTSRIPWVWPGGIYIRNGLTSSLSLGVQPFYPNPGQWQTNLATNLTKPSGDVDIYAEDFKYPQVFRGSLGTDIQLPGGFVGSAEFMYTKNISNIRVQNVNVKPSTATLAGTPDNRPIFNTEDKIDPTYNNITLVTNTSQGYTWNATATLSYPVRKGFGGSIAYSFTRAKSLYDGEQFINNDNWVYREQVNGRNNAVLATSLYDAGHRIVAAIGYQKEYLGFMATKISLVFTGQTGSPFSYVYNDDGLLNNEIFSPGISAARNLVYIPASPDEIVFGQTVTGSNGQTTVERLPEDQQQVMWQALNSYIESVDYLRENRGSYAERFADRTPFTGIVDVKISQDFFVKTASSRRHMLTVGFNMFNAANFLNNNWGRRYFVGTAGNPNYRLLTYLGKLSDGTTPAFSFNTPSGVEPWNILESGINSALWQGQLELRYTF</sequence>
<dbReference type="Proteomes" id="UP001168528">
    <property type="component" value="Unassembled WGS sequence"/>
</dbReference>
<protein>
    <submittedName>
        <fullName evidence="9">TonB-dependent receptor</fullName>
    </submittedName>
</protein>
<evidence type="ECO:0000256" key="4">
    <source>
        <dbReference type="ARBA" id="ARBA00022692"/>
    </source>
</evidence>
<keyword evidence="9" id="KW-0675">Receptor</keyword>
<evidence type="ECO:0000256" key="3">
    <source>
        <dbReference type="ARBA" id="ARBA00022452"/>
    </source>
</evidence>
<dbReference type="EMBL" id="JAUKPO010000001">
    <property type="protein sequence ID" value="MDO1444962.1"/>
    <property type="molecule type" value="Genomic_DNA"/>
</dbReference>
<dbReference type="PANTHER" id="PTHR30069">
    <property type="entry name" value="TONB-DEPENDENT OUTER MEMBRANE RECEPTOR"/>
    <property type="match status" value="1"/>
</dbReference>
<dbReference type="Gene3D" id="2.40.170.20">
    <property type="entry name" value="TonB-dependent receptor, beta-barrel domain"/>
    <property type="match status" value="1"/>
</dbReference>
<keyword evidence="5" id="KW-0472">Membrane</keyword>
<dbReference type="InterPro" id="IPR039426">
    <property type="entry name" value="TonB-dep_rcpt-like"/>
</dbReference>
<evidence type="ECO:0000259" key="7">
    <source>
        <dbReference type="Pfam" id="PF07715"/>
    </source>
</evidence>
<dbReference type="InterPro" id="IPR012910">
    <property type="entry name" value="Plug_dom"/>
</dbReference>
<evidence type="ECO:0000313" key="9">
    <source>
        <dbReference type="EMBL" id="MDO1444962.1"/>
    </source>
</evidence>
<dbReference type="PANTHER" id="PTHR30069:SF46">
    <property type="entry name" value="OAR PROTEIN"/>
    <property type="match status" value="1"/>
</dbReference>
<dbReference type="InterPro" id="IPR008969">
    <property type="entry name" value="CarboxyPept-like_regulatory"/>
</dbReference>
<comment type="caution">
    <text evidence="9">The sequence shown here is derived from an EMBL/GenBank/DDBJ whole genome shotgun (WGS) entry which is preliminary data.</text>
</comment>
<organism evidence="9 10">
    <name type="scientific">Rhodocytophaga aerolata</name>
    <dbReference type="NCBI Taxonomy" id="455078"/>
    <lineage>
        <taxon>Bacteria</taxon>
        <taxon>Pseudomonadati</taxon>
        <taxon>Bacteroidota</taxon>
        <taxon>Cytophagia</taxon>
        <taxon>Cytophagales</taxon>
        <taxon>Rhodocytophagaceae</taxon>
        <taxon>Rhodocytophaga</taxon>
    </lineage>
</organism>
<accession>A0ABT8QYP4</accession>
<dbReference type="InterPro" id="IPR057601">
    <property type="entry name" value="Oar-like_b-barrel"/>
</dbReference>
<dbReference type="Pfam" id="PF07715">
    <property type="entry name" value="Plug"/>
    <property type="match status" value="1"/>
</dbReference>
<gene>
    <name evidence="9" type="ORF">Q0590_01805</name>
</gene>
<dbReference type="RefSeq" id="WP_302035763.1">
    <property type="nucleotide sequence ID" value="NZ_JAUKPO010000001.1"/>
</dbReference>
<dbReference type="Gene3D" id="2.60.40.1120">
    <property type="entry name" value="Carboxypeptidase-like, regulatory domain"/>
    <property type="match status" value="1"/>
</dbReference>
<comment type="subcellular location">
    <subcellularLocation>
        <location evidence="1">Cell outer membrane</location>
        <topology evidence="1">Multi-pass membrane protein</topology>
    </subcellularLocation>
</comment>
<dbReference type="Pfam" id="PF13620">
    <property type="entry name" value="CarboxypepD_reg"/>
    <property type="match status" value="1"/>
</dbReference>
<keyword evidence="4" id="KW-0812">Transmembrane</keyword>
<evidence type="ECO:0000313" key="10">
    <source>
        <dbReference type="Proteomes" id="UP001168528"/>
    </source>
</evidence>
<evidence type="ECO:0000256" key="6">
    <source>
        <dbReference type="ARBA" id="ARBA00023237"/>
    </source>
</evidence>
<keyword evidence="10" id="KW-1185">Reference proteome</keyword>
<name>A0ABT8QYP4_9BACT</name>
<dbReference type="Gene3D" id="2.170.130.10">
    <property type="entry name" value="TonB-dependent receptor, plug domain"/>
    <property type="match status" value="1"/>
</dbReference>
<evidence type="ECO:0000256" key="1">
    <source>
        <dbReference type="ARBA" id="ARBA00004571"/>
    </source>
</evidence>
<keyword evidence="2" id="KW-0813">Transport</keyword>
<feature type="domain" description="TonB-dependent receptor plug" evidence="7">
    <location>
        <begin position="134"/>
        <end position="241"/>
    </location>
</feature>
<reference evidence="9" key="1">
    <citation type="submission" date="2023-07" db="EMBL/GenBank/DDBJ databases">
        <title>The genome sequence of Rhodocytophaga aerolata KACC 12507.</title>
        <authorList>
            <person name="Zhang X."/>
        </authorList>
    </citation>
    <scope>NUCLEOTIDE SEQUENCE</scope>
    <source>
        <strain evidence="9">KACC 12507</strain>
    </source>
</reference>
<dbReference type="SUPFAM" id="SSF56935">
    <property type="entry name" value="Porins"/>
    <property type="match status" value="1"/>
</dbReference>
<evidence type="ECO:0000259" key="8">
    <source>
        <dbReference type="Pfam" id="PF25183"/>
    </source>
</evidence>
<dbReference type="SUPFAM" id="SSF49464">
    <property type="entry name" value="Carboxypeptidase regulatory domain-like"/>
    <property type="match status" value="1"/>
</dbReference>
<evidence type="ECO:0000256" key="2">
    <source>
        <dbReference type="ARBA" id="ARBA00022448"/>
    </source>
</evidence>
<dbReference type="Pfam" id="PF25183">
    <property type="entry name" value="OMP_b-brl_4"/>
    <property type="match status" value="2"/>
</dbReference>
<proteinExistence type="predicted"/>